<feature type="transmembrane region" description="Helical" evidence="11">
    <location>
        <begin position="82"/>
        <end position="107"/>
    </location>
</feature>
<evidence type="ECO:0000256" key="5">
    <source>
        <dbReference type="ARBA" id="ARBA00022605"/>
    </source>
</evidence>
<evidence type="ECO:0000256" key="9">
    <source>
        <dbReference type="ARBA" id="ARBA00023136"/>
    </source>
</evidence>
<evidence type="ECO:0000256" key="4">
    <source>
        <dbReference type="ARBA" id="ARBA00022519"/>
    </source>
</evidence>
<dbReference type="GeneID" id="67182632"/>
<dbReference type="InterPro" id="IPR050480">
    <property type="entry name" value="CysZ-like"/>
</dbReference>
<keyword evidence="5 11" id="KW-0028">Amino-acid biosynthesis</keyword>
<comment type="caution">
    <text evidence="11">Lacks conserved residue(s) required for the propagation of feature annotation.</text>
</comment>
<evidence type="ECO:0000256" key="7">
    <source>
        <dbReference type="ARBA" id="ARBA00022989"/>
    </source>
</evidence>
<comment type="similarity">
    <text evidence="11">Belongs to the CysZ family.</text>
</comment>
<evidence type="ECO:0000256" key="11">
    <source>
        <dbReference type="HAMAP-Rule" id="MF_00468"/>
    </source>
</evidence>
<protein>
    <recommendedName>
        <fullName evidence="11">Sulfate transporter CysZ</fullName>
    </recommendedName>
</protein>
<evidence type="ECO:0000313" key="13">
    <source>
        <dbReference type="Proteomes" id="UP000006683"/>
    </source>
</evidence>
<evidence type="ECO:0000256" key="8">
    <source>
        <dbReference type="ARBA" id="ARBA00023032"/>
    </source>
</evidence>
<dbReference type="Proteomes" id="UP000006683">
    <property type="component" value="Chromosome"/>
</dbReference>
<dbReference type="eggNOG" id="COG2981">
    <property type="taxonomic scope" value="Bacteria"/>
</dbReference>
<dbReference type="PANTHER" id="PTHR37468:SF1">
    <property type="entry name" value="SULFATE TRANSPORTER CYSZ"/>
    <property type="match status" value="1"/>
</dbReference>
<accession>E1SMV3</accession>
<keyword evidence="2 11" id="KW-0813">Transport</keyword>
<dbReference type="RefSeq" id="WP_013345928.1">
    <property type="nucleotide sequence ID" value="NC_014541.1"/>
</dbReference>
<keyword evidence="10 11" id="KW-0198">Cysteine biosynthesis</keyword>
<keyword evidence="13" id="KW-1185">Reference proteome</keyword>
<dbReference type="GO" id="GO:0009675">
    <property type="term" value="F:high-affinity sulfate:proton symporter activity"/>
    <property type="evidence" value="ECO:0007669"/>
    <property type="project" value="TreeGrafter"/>
</dbReference>
<proteinExistence type="inferred from homology"/>
<keyword evidence="9 11" id="KW-0472">Membrane</keyword>
<dbReference type="NCBIfam" id="NF003433">
    <property type="entry name" value="PRK04949.1"/>
    <property type="match status" value="1"/>
</dbReference>
<dbReference type="HOGENOM" id="CLU_070331_1_0_6"/>
<feature type="transmembrane region" description="Helical" evidence="11">
    <location>
        <begin position="38"/>
        <end position="58"/>
    </location>
</feature>
<keyword evidence="4 11" id="KW-0997">Cell inner membrane</keyword>
<sequence length="256" mass="29119">MLLNDSQSVKTVLPEGASGVSYFLKGFELIRQKGLRRFVVLPLGINLVLFSVAFYFLFQQMGVWMDQLMAAVPEFLRWSEWLLWPLVGLSVLVSAAFTFTAIMNFIAAPFNGLLAEQVEKRLTGQALDTGGMLDLLKDTPRLVGREWTKLCYYLPRALVFLLVLFFIPGIGPILWFCFTAWMLAIQYLDYPFDNHKVPFARMRSALAMQRWRSFSFGATAALMAMIPLVNLILMPVAICGATALWVDQYREVHRTL</sequence>
<dbReference type="InterPro" id="IPR059112">
    <property type="entry name" value="CysZ/EI24"/>
</dbReference>
<dbReference type="KEGG" id="fbl:Fbal_2420"/>
<comment type="function">
    <text evidence="11">High affinity, high specificity proton-dependent sulfate transporter, which mediates sulfate uptake. Provides the sulfur source for the cysteine synthesis pathway.</text>
</comment>
<gene>
    <name evidence="11" type="primary">cysZ</name>
    <name evidence="12" type="ordered locus">Fbal_2420</name>
</gene>
<evidence type="ECO:0000256" key="3">
    <source>
        <dbReference type="ARBA" id="ARBA00022475"/>
    </source>
</evidence>
<dbReference type="InterPro" id="IPR022985">
    <property type="entry name" value="Sulfate_CysZ"/>
</dbReference>
<dbReference type="EMBL" id="CP002209">
    <property type="protein sequence ID" value="ADN76622.1"/>
    <property type="molecule type" value="Genomic_DNA"/>
</dbReference>
<evidence type="ECO:0000256" key="1">
    <source>
        <dbReference type="ARBA" id="ARBA00004141"/>
    </source>
</evidence>
<evidence type="ECO:0000256" key="6">
    <source>
        <dbReference type="ARBA" id="ARBA00022692"/>
    </source>
</evidence>
<keyword evidence="7 11" id="KW-1133">Transmembrane helix</keyword>
<dbReference type="PANTHER" id="PTHR37468">
    <property type="entry name" value="SULFATE TRANSPORTER CYSZ"/>
    <property type="match status" value="1"/>
</dbReference>
<reference evidence="12 13" key="1">
    <citation type="journal article" date="2010" name="Stand. Genomic Sci.">
        <title>Complete genome sequence of Ferrimonas balearica type strain (PAT).</title>
        <authorList>
            <person name="Nolan M."/>
            <person name="Sikorski J."/>
            <person name="Davenport K."/>
            <person name="Lucas S."/>
            <person name="Glavina Del Rio T."/>
            <person name="Tice H."/>
            <person name="Cheng J."/>
            <person name="Goodwin L."/>
            <person name="Pitluck S."/>
            <person name="Liolios K."/>
            <person name="Ivanova N."/>
            <person name="Mavromatis K."/>
            <person name="Ovchinnikova G."/>
            <person name="Pati A."/>
            <person name="Chen A."/>
            <person name="Palaniappan K."/>
            <person name="Land M."/>
            <person name="Hauser L."/>
            <person name="Chang Y."/>
            <person name="Jeffries C."/>
            <person name="Tapia R."/>
            <person name="Brettin T."/>
            <person name="Detter J."/>
            <person name="Han C."/>
            <person name="Yasawong M."/>
            <person name="Rohde M."/>
            <person name="Tindall B."/>
            <person name="Goker M."/>
            <person name="Woyke T."/>
            <person name="Bristow J."/>
            <person name="Eisen J."/>
            <person name="Markowitz V."/>
            <person name="Hugenholtz P."/>
            <person name="Kyrpides N."/>
            <person name="Klenk H."/>
            <person name="Lapidus A."/>
        </authorList>
    </citation>
    <scope>NUCLEOTIDE SEQUENCE [LARGE SCALE GENOMIC DNA]</scope>
    <source>
        <strain evidence="13">DSM 9799 / CCM 4581 / KCTC 23876 / PAT</strain>
    </source>
</reference>
<evidence type="ECO:0000256" key="2">
    <source>
        <dbReference type="ARBA" id="ARBA00022448"/>
    </source>
</evidence>
<keyword evidence="3 11" id="KW-1003">Cell membrane</keyword>
<dbReference type="STRING" id="550540.Fbal_2420"/>
<keyword evidence="8 11" id="KW-0764">Sulfate transport</keyword>
<evidence type="ECO:0000256" key="10">
    <source>
        <dbReference type="ARBA" id="ARBA00023192"/>
    </source>
</evidence>
<organism evidence="12 13">
    <name type="scientific">Ferrimonas balearica (strain DSM 9799 / CCM 4581 / KCTC 23876 / PAT)</name>
    <dbReference type="NCBI Taxonomy" id="550540"/>
    <lineage>
        <taxon>Bacteria</taxon>
        <taxon>Pseudomonadati</taxon>
        <taxon>Pseudomonadota</taxon>
        <taxon>Gammaproteobacteria</taxon>
        <taxon>Alteromonadales</taxon>
        <taxon>Ferrimonadaceae</taxon>
        <taxon>Ferrimonas</taxon>
    </lineage>
</organism>
<dbReference type="OrthoDB" id="5292355at2"/>
<dbReference type="GO" id="GO:0000103">
    <property type="term" value="P:sulfate assimilation"/>
    <property type="evidence" value="ECO:0007669"/>
    <property type="project" value="InterPro"/>
</dbReference>
<dbReference type="AlphaFoldDB" id="E1SMV3"/>
<dbReference type="Pfam" id="PF07264">
    <property type="entry name" value="EI24"/>
    <property type="match status" value="1"/>
</dbReference>
<evidence type="ECO:0000313" key="12">
    <source>
        <dbReference type="EMBL" id="ADN76622.1"/>
    </source>
</evidence>
<name>E1SMV3_FERBD</name>
<dbReference type="GO" id="GO:0005886">
    <property type="term" value="C:plasma membrane"/>
    <property type="evidence" value="ECO:0007669"/>
    <property type="project" value="UniProtKB-SubCell"/>
</dbReference>
<dbReference type="GO" id="GO:0019344">
    <property type="term" value="P:cysteine biosynthetic process"/>
    <property type="evidence" value="ECO:0007669"/>
    <property type="project" value="UniProtKB-UniRule"/>
</dbReference>
<keyword evidence="6 11" id="KW-0812">Transmembrane</keyword>
<feature type="transmembrane region" description="Helical" evidence="11">
    <location>
        <begin position="213"/>
        <end position="246"/>
    </location>
</feature>
<dbReference type="HAMAP" id="MF_00468">
    <property type="entry name" value="CysZ"/>
    <property type="match status" value="1"/>
</dbReference>
<comment type="subcellular location">
    <subcellularLocation>
        <location evidence="11">Cell inner membrane</location>
        <topology evidence="11">Multi-pass membrane protein</topology>
    </subcellularLocation>
    <subcellularLocation>
        <location evidence="1">Membrane</location>
        <topology evidence="1">Multi-pass membrane protein</topology>
    </subcellularLocation>
</comment>